<dbReference type="OrthoDB" id="2365115at2"/>
<dbReference type="InterPro" id="IPR003856">
    <property type="entry name" value="LPS_length_determ_N"/>
</dbReference>
<evidence type="ECO:0000256" key="4">
    <source>
        <dbReference type="ARBA" id="ARBA00022692"/>
    </source>
</evidence>
<gene>
    <name evidence="9" type="ORF">SAMN05216238_10397</name>
</gene>
<feature type="transmembrane region" description="Helical" evidence="7">
    <location>
        <begin position="174"/>
        <end position="192"/>
    </location>
</feature>
<dbReference type="GO" id="GO:0005886">
    <property type="term" value="C:plasma membrane"/>
    <property type="evidence" value="ECO:0007669"/>
    <property type="project" value="UniProtKB-SubCell"/>
</dbReference>
<dbReference type="STRING" id="640948.SAMN05216238_10397"/>
<reference evidence="10" key="1">
    <citation type="submission" date="2016-10" db="EMBL/GenBank/DDBJ databases">
        <authorList>
            <person name="Varghese N."/>
            <person name="Submissions S."/>
        </authorList>
    </citation>
    <scope>NUCLEOTIDE SEQUENCE [LARGE SCALE GENOMIC DNA]</scope>
    <source>
        <strain evidence="10">DSM 22530</strain>
    </source>
</reference>
<protein>
    <submittedName>
        <fullName evidence="9">Capsular polysaccharide biosynthesis protein</fullName>
    </submittedName>
</protein>
<comment type="subcellular location">
    <subcellularLocation>
        <location evidence="1">Cell membrane</location>
        <topology evidence="1">Multi-pass membrane protein</topology>
    </subcellularLocation>
</comment>
<organism evidence="9 10">
    <name type="scientific">Lentibacillus persicus</name>
    <dbReference type="NCBI Taxonomy" id="640948"/>
    <lineage>
        <taxon>Bacteria</taxon>
        <taxon>Bacillati</taxon>
        <taxon>Bacillota</taxon>
        <taxon>Bacilli</taxon>
        <taxon>Bacillales</taxon>
        <taxon>Bacillaceae</taxon>
        <taxon>Lentibacillus</taxon>
    </lineage>
</organism>
<accession>A0A1I1U9B4</accession>
<evidence type="ECO:0000313" key="10">
    <source>
        <dbReference type="Proteomes" id="UP000199474"/>
    </source>
</evidence>
<evidence type="ECO:0000313" key="9">
    <source>
        <dbReference type="EMBL" id="SFD67432.1"/>
    </source>
</evidence>
<feature type="domain" description="Polysaccharide chain length determinant N-terminal" evidence="8">
    <location>
        <begin position="16"/>
        <end position="76"/>
    </location>
</feature>
<evidence type="ECO:0000256" key="7">
    <source>
        <dbReference type="SAM" id="Phobius"/>
    </source>
</evidence>
<comment type="similarity">
    <text evidence="2">Belongs to the CpsC/CapA family.</text>
</comment>
<evidence type="ECO:0000256" key="3">
    <source>
        <dbReference type="ARBA" id="ARBA00022475"/>
    </source>
</evidence>
<dbReference type="PANTHER" id="PTHR32309">
    <property type="entry name" value="TYROSINE-PROTEIN KINASE"/>
    <property type="match status" value="1"/>
</dbReference>
<keyword evidence="10" id="KW-1185">Reference proteome</keyword>
<dbReference type="PANTHER" id="PTHR32309:SF13">
    <property type="entry name" value="FERRIC ENTEROBACTIN TRANSPORT PROTEIN FEPE"/>
    <property type="match status" value="1"/>
</dbReference>
<dbReference type="EMBL" id="FOMR01000003">
    <property type="protein sequence ID" value="SFD67432.1"/>
    <property type="molecule type" value="Genomic_DNA"/>
</dbReference>
<keyword evidence="5 7" id="KW-1133">Transmembrane helix</keyword>
<dbReference type="RefSeq" id="WP_090082388.1">
    <property type="nucleotide sequence ID" value="NZ_FOMR01000003.1"/>
</dbReference>
<evidence type="ECO:0000256" key="1">
    <source>
        <dbReference type="ARBA" id="ARBA00004651"/>
    </source>
</evidence>
<keyword evidence="3" id="KW-1003">Cell membrane</keyword>
<evidence type="ECO:0000256" key="5">
    <source>
        <dbReference type="ARBA" id="ARBA00022989"/>
    </source>
</evidence>
<evidence type="ECO:0000256" key="2">
    <source>
        <dbReference type="ARBA" id="ARBA00006683"/>
    </source>
</evidence>
<sequence>MHKINEHHFKDQGPKEINLREYFTLIKKRFWIILLVTLIAGAGGYIYSNMNSTPLYETSTRVIIGTGEEEMDMNTLMVMITDPMIMETVANELQLARSPGQIAGQIEVTQIEESQVVSIKATDSDPETAMNIANSTAAMFKQEIKQILDFKGVQLLSEAELNTAPINTDQNRTLIMAIVFGLMTGIGLVFILDAMDGAIRKEDEAEDILGVPVLGTISNMTKRKFVNKKKKTKEMAVRGETVDIK</sequence>
<evidence type="ECO:0000256" key="6">
    <source>
        <dbReference type="ARBA" id="ARBA00023136"/>
    </source>
</evidence>
<keyword evidence="4 7" id="KW-0812">Transmembrane</keyword>
<name>A0A1I1U9B4_9BACI</name>
<proteinExistence type="inferred from homology"/>
<dbReference type="GO" id="GO:0004713">
    <property type="term" value="F:protein tyrosine kinase activity"/>
    <property type="evidence" value="ECO:0007669"/>
    <property type="project" value="TreeGrafter"/>
</dbReference>
<dbReference type="InterPro" id="IPR050445">
    <property type="entry name" value="Bact_polysacc_biosynth/exp"/>
</dbReference>
<keyword evidence="6 7" id="KW-0472">Membrane</keyword>
<feature type="transmembrane region" description="Helical" evidence="7">
    <location>
        <begin position="30"/>
        <end position="48"/>
    </location>
</feature>
<dbReference type="AlphaFoldDB" id="A0A1I1U9B4"/>
<dbReference type="Proteomes" id="UP000199474">
    <property type="component" value="Unassembled WGS sequence"/>
</dbReference>
<dbReference type="Pfam" id="PF02706">
    <property type="entry name" value="Wzz"/>
    <property type="match status" value="1"/>
</dbReference>
<evidence type="ECO:0000259" key="8">
    <source>
        <dbReference type="Pfam" id="PF02706"/>
    </source>
</evidence>